<feature type="compositionally biased region" description="Acidic residues" evidence="7">
    <location>
        <begin position="192"/>
        <end position="206"/>
    </location>
</feature>
<dbReference type="AlphaFoldDB" id="A0AAV1D6N6"/>
<evidence type="ECO:0000259" key="9">
    <source>
        <dbReference type="PROSITE" id="PS51213"/>
    </source>
</evidence>
<evidence type="ECO:0000256" key="7">
    <source>
        <dbReference type="SAM" id="MobiDB-lite"/>
    </source>
</evidence>
<dbReference type="SMART" id="SM01256">
    <property type="entry name" value="KNOX2"/>
    <property type="match status" value="1"/>
</dbReference>
<feature type="region of interest" description="Disordered" evidence="7">
    <location>
        <begin position="178"/>
        <end position="217"/>
    </location>
</feature>
<organism evidence="10 11">
    <name type="scientific">Oldenlandia corymbosa var. corymbosa</name>
    <dbReference type="NCBI Taxonomy" id="529605"/>
    <lineage>
        <taxon>Eukaryota</taxon>
        <taxon>Viridiplantae</taxon>
        <taxon>Streptophyta</taxon>
        <taxon>Embryophyta</taxon>
        <taxon>Tracheophyta</taxon>
        <taxon>Spermatophyta</taxon>
        <taxon>Magnoliopsida</taxon>
        <taxon>eudicotyledons</taxon>
        <taxon>Gunneridae</taxon>
        <taxon>Pentapetalae</taxon>
        <taxon>asterids</taxon>
        <taxon>lamiids</taxon>
        <taxon>Gentianales</taxon>
        <taxon>Rubiaceae</taxon>
        <taxon>Rubioideae</taxon>
        <taxon>Spermacoceae</taxon>
        <taxon>Hedyotis-Oldenlandia complex</taxon>
        <taxon>Oldenlandia</taxon>
    </lineage>
</organism>
<dbReference type="Pfam" id="PF03790">
    <property type="entry name" value="KNOX1"/>
    <property type="match status" value="1"/>
</dbReference>
<evidence type="ECO:0000256" key="1">
    <source>
        <dbReference type="ARBA" id="ARBA00004123"/>
    </source>
</evidence>
<dbReference type="PROSITE" id="PS51213">
    <property type="entry name" value="ELK"/>
    <property type="match status" value="1"/>
</dbReference>
<dbReference type="InterPro" id="IPR017970">
    <property type="entry name" value="Homeobox_CS"/>
</dbReference>
<dbReference type="PROSITE" id="PS50071">
    <property type="entry name" value="HOMEOBOX_2"/>
    <property type="match status" value="1"/>
</dbReference>
<dbReference type="SUPFAM" id="SSF46689">
    <property type="entry name" value="Homeodomain-like"/>
    <property type="match status" value="1"/>
</dbReference>
<dbReference type="InterPro" id="IPR009057">
    <property type="entry name" value="Homeodomain-like_sf"/>
</dbReference>
<dbReference type="CDD" id="cd00086">
    <property type="entry name" value="homeodomain"/>
    <property type="match status" value="1"/>
</dbReference>
<evidence type="ECO:0000313" key="10">
    <source>
        <dbReference type="EMBL" id="CAI9103526.1"/>
    </source>
</evidence>
<dbReference type="PANTHER" id="PTHR11850">
    <property type="entry name" value="HOMEOBOX PROTEIN TRANSCRIPTION FACTORS"/>
    <property type="match status" value="1"/>
</dbReference>
<dbReference type="SMART" id="SM01255">
    <property type="entry name" value="KNOX1"/>
    <property type="match status" value="1"/>
</dbReference>
<dbReference type="SMART" id="SM00389">
    <property type="entry name" value="HOX"/>
    <property type="match status" value="1"/>
</dbReference>
<dbReference type="InterPro" id="IPR005540">
    <property type="entry name" value="KNOX1"/>
</dbReference>
<dbReference type="Pfam" id="PF03789">
    <property type="entry name" value="ELK"/>
    <property type="match status" value="1"/>
</dbReference>
<evidence type="ECO:0000256" key="4">
    <source>
        <dbReference type="ARBA" id="ARBA00023242"/>
    </source>
</evidence>
<dbReference type="Gene3D" id="1.10.10.60">
    <property type="entry name" value="Homeodomain-like"/>
    <property type="match status" value="1"/>
</dbReference>
<keyword evidence="4 5" id="KW-0539">Nucleus</keyword>
<dbReference type="InterPro" id="IPR005539">
    <property type="entry name" value="ELK_dom"/>
</dbReference>
<evidence type="ECO:0000256" key="3">
    <source>
        <dbReference type="ARBA" id="ARBA00023155"/>
    </source>
</evidence>
<evidence type="ECO:0000259" key="8">
    <source>
        <dbReference type="PROSITE" id="PS50071"/>
    </source>
</evidence>
<dbReference type="InterPro" id="IPR005541">
    <property type="entry name" value="KNOX2"/>
</dbReference>
<dbReference type="PROSITE" id="PS00027">
    <property type="entry name" value="HOMEOBOX_1"/>
    <property type="match status" value="1"/>
</dbReference>
<dbReference type="Pfam" id="PF03791">
    <property type="entry name" value="KNOX2"/>
    <property type="match status" value="1"/>
</dbReference>
<feature type="compositionally biased region" description="Polar residues" evidence="7">
    <location>
        <begin position="178"/>
        <end position="191"/>
    </location>
</feature>
<evidence type="ECO:0000256" key="2">
    <source>
        <dbReference type="ARBA" id="ARBA00023125"/>
    </source>
</evidence>
<evidence type="ECO:0000313" key="11">
    <source>
        <dbReference type="Proteomes" id="UP001161247"/>
    </source>
</evidence>
<comment type="similarity">
    <text evidence="6">Belongs to the TALE/KNOX homeobox family.</text>
</comment>
<name>A0AAV1D6N6_OLDCO</name>
<evidence type="ECO:0000256" key="5">
    <source>
        <dbReference type="PROSITE-ProRule" id="PRU00108"/>
    </source>
</evidence>
<gene>
    <name evidence="10" type="ORF">OLC1_LOCUS12671</name>
</gene>
<dbReference type="SMART" id="SM01188">
    <property type="entry name" value="ELK"/>
    <property type="match status" value="1"/>
</dbReference>
<sequence>MDELYRIHNAFSCPNNNGDDGVFEVVDHSRSPVENIRGGSNDDHHHHQVIHHHHQQQEILMESSSSSSEISDLLKAQIANHPLYPNLVSAYVDCKKVGAPPEMASLLEEISKESHPVISPREIGADPELDKFMESYCEALRRYKEELLKPFDEATNFLNNIESQLHYLCPEHTASSSLTSTNYHSDEANGTSEEDLSCGEEVEVAESQESSVAGQADSGLKEMLMRKYSGYLSTLRKEFLKKRKKGKLPKDARVALMDWWNSHYRWPYPTEEEKTKLSEMTGLDQKQINNWFINQRKRHWKPSEDMRFALMQGVGSVGAGAANNISSSSILFDVAGGNASFGT</sequence>
<feature type="DNA-binding region" description="Homeobox; TALE-type" evidence="5">
    <location>
        <begin position="240"/>
        <end position="303"/>
    </location>
</feature>
<dbReference type="EMBL" id="OX459121">
    <property type="protein sequence ID" value="CAI9103526.1"/>
    <property type="molecule type" value="Genomic_DNA"/>
</dbReference>
<dbReference type="GO" id="GO:0003677">
    <property type="term" value="F:DNA binding"/>
    <property type="evidence" value="ECO:0007669"/>
    <property type="project" value="UniProtKB-UniRule"/>
</dbReference>
<dbReference type="Proteomes" id="UP001161247">
    <property type="component" value="Chromosome 4"/>
</dbReference>
<keyword evidence="11" id="KW-1185">Reference proteome</keyword>
<feature type="domain" description="Homeobox" evidence="8">
    <location>
        <begin position="239"/>
        <end position="302"/>
    </location>
</feature>
<keyword evidence="3 5" id="KW-0371">Homeobox</keyword>
<dbReference type="Pfam" id="PF05920">
    <property type="entry name" value="Homeobox_KN"/>
    <property type="match status" value="1"/>
</dbReference>
<proteinExistence type="inferred from homology"/>
<accession>A0AAV1D6N6</accession>
<protein>
    <submittedName>
        <fullName evidence="10">OLC1v1002027C3</fullName>
    </submittedName>
</protein>
<feature type="domain" description="ELK" evidence="9">
    <location>
        <begin position="219"/>
        <end position="239"/>
    </location>
</feature>
<dbReference type="GO" id="GO:0005634">
    <property type="term" value="C:nucleus"/>
    <property type="evidence" value="ECO:0007669"/>
    <property type="project" value="UniProtKB-SubCell"/>
</dbReference>
<dbReference type="GO" id="GO:0000981">
    <property type="term" value="F:DNA-binding transcription factor activity, RNA polymerase II-specific"/>
    <property type="evidence" value="ECO:0007669"/>
    <property type="project" value="InterPro"/>
</dbReference>
<evidence type="ECO:0000256" key="6">
    <source>
        <dbReference type="PROSITE-ProRule" id="PRU00559"/>
    </source>
</evidence>
<reference evidence="10" key="1">
    <citation type="submission" date="2023-03" db="EMBL/GenBank/DDBJ databases">
        <authorList>
            <person name="Julca I."/>
        </authorList>
    </citation>
    <scope>NUCLEOTIDE SEQUENCE</scope>
</reference>
<keyword evidence="2 5" id="KW-0238">DNA-binding</keyword>
<comment type="subcellular location">
    <subcellularLocation>
        <location evidence="1 5">Nucleus</location>
    </subcellularLocation>
</comment>
<dbReference type="InterPro" id="IPR001356">
    <property type="entry name" value="HD"/>
</dbReference>
<dbReference type="InterPro" id="IPR050224">
    <property type="entry name" value="TALE_homeobox"/>
</dbReference>
<dbReference type="InterPro" id="IPR008422">
    <property type="entry name" value="KN_HD"/>
</dbReference>